<proteinExistence type="predicted"/>
<protein>
    <submittedName>
        <fullName evidence="1">Uncharacterized protein</fullName>
    </submittedName>
</protein>
<dbReference type="Proteomes" id="UP000001693">
    <property type="component" value="Chromosome"/>
</dbReference>
<name>B1Y2E1_LEPCP</name>
<evidence type="ECO:0000313" key="1">
    <source>
        <dbReference type="EMBL" id="ACB35594.1"/>
    </source>
</evidence>
<accession>B1Y2E1</accession>
<organism evidence="1 2">
    <name type="scientific">Leptothrix cholodnii (strain ATCC 51168 / LMG 8142 / SP-6)</name>
    <name type="common">Leptothrix discophora (strain SP-6)</name>
    <dbReference type="NCBI Taxonomy" id="395495"/>
    <lineage>
        <taxon>Bacteria</taxon>
        <taxon>Pseudomonadati</taxon>
        <taxon>Pseudomonadota</taxon>
        <taxon>Betaproteobacteria</taxon>
        <taxon>Burkholderiales</taxon>
        <taxon>Sphaerotilaceae</taxon>
        <taxon>Leptothrix</taxon>
    </lineage>
</organism>
<dbReference type="STRING" id="395495.Lcho_3336"/>
<dbReference type="AlphaFoldDB" id="B1Y2E1"/>
<dbReference type="eggNOG" id="ENOG502Z7I2">
    <property type="taxonomic scope" value="Bacteria"/>
</dbReference>
<dbReference type="KEGG" id="lch:Lcho_3336"/>
<evidence type="ECO:0000313" key="2">
    <source>
        <dbReference type="Proteomes" id="UP000001693"/>
    </source>
</evidence>
<dbReference type="EMBL" id="CP001013">
    <property type="protein sequence ID" value="ACB35594.1"/>
    <property type="molecule type" value="Genomic_DNA"/>
</dbReference>
<gene>
    <name evidence="1" type="ordered locus">Lcho_3336</name>
</gene>
<sequence length="244" mass="25757" precursor="true">MPRLIGAVVLGVLAFIALAIAAPLLWHTWRPAPPPLQQGGAQPSGTGTPWQIRLDGAGGSAVFGLDLGRSTLADAASRWPGEALQVALVRSPAGELSLEAYLESIQASGVNGKLLLGVTLPADVAQRWAERATRDMPLASGAHRLGLHHDDATQAQARMIDSLLFLPAVRLDEATLAERFGAPAERLATADGLVHLLYPDRGLAISLADSGRQRTVLQYVAPRDFARLRAPLLAALTPPAPINH</sequence>
<reference evidence="1 2" key="1">
    <citation type="submission" date="2008-03" db="EMBL/GenBank/DDBJ databases">
        <title>Complete sequence of Leptothrix cholodnii SP-6.</title>
        <authorList>
            <consortium name="US DOE Joint Genome Institute"/>
            <person name="Copeland A."/>
            <person name="Lucas S."/>
            <person name="Lapidus A."/>
            <person name="Glavina del Rio T."/>
            <person name="Dalin E."/>
            <person name="Tice H."/>
            <person name="Bruce D."/>
            <person name="Goodwin L."/>
            <person name="Pitluck S."/>
            <person name="Chertkov O."/>
            <person name="Brettin T."/>
            <person name="Detter J.C."/>
            <person name="Han C."/>
            <person name="Kuske C.R."/>
            <person name="Schmutz J."/>
            <person name="Larimer F."/>
            <person name="Land M."/>
            <person name="Hauser L."/>
            <person name="Kyrpides N."/>
            <person name="Lykidis A."/>
            <person name="Emerson D."/>
            <person name="Richardson P."/>
        </authorList>
    </citation>
    <scope>NUCLEOTIDE SEQUENCE [LARGE SCALE GENOMIC DNA]</scope>
    <source>
        <strain evidence="2">ATCC 51168 / LMG 8142 / SP-6</strain>
    </source>
</reference>
<keyword evidence="2" id="KW-1185">Reference proteome</keyword>
<dbReference type="HOGENOM" id="CLU_105095_0_0_4"/>